<dbReference type="GO" id="GO:0016758">
    <property type="term" value="F:hexosyltransferase activity"/>
    <property type="evidence" value="ECO:0007669"/>
    <property type="project" value="UniProtKB-ARBA"/>
</dbReference>
<dbReference type="InterPro" id="IPR001173">
    <property type="entry name" value="Glyco_trans_2-like"/>
</dbReference>
<dbReference type="AlphaFoldDB" id="A0A229FX27"/>
<sequence length="288" mass="32947">MMSSQLLVSILIPTFQQEEFIQACVDSVSNQKFDFDIEILVGDDCSMDRTSEIVQKLAQIDPRIHLYKWASNEGGLKNINKLLTRASGKYIAILEGDDYWLNLEHLAKSVQYLESHPDCIFTAANYLHLSEAGLNRLQKLNTKSNKVLRYWHLALGNFIQMGTIVYHRIYYPKIPEPYFGLSLGDYPLILSLLSKGAGVYLPHDAMAYRIHSAGVWSGQPSKIQAEKTIEVLSQLIKQEVDPLNKVLLSSYKSKLELQIDLRMNWKRLFGLGIYTALFCCRKIIIRFP</sequence>
<evidence type="ECO:0000313" key="2">
    <source>
        <dbReference type="EMBL" id="OXL16190.1"/>
    </source>
</evidence>
<dbReference type="Proteomes" id="UP000215188">
    <property type="component" value="Unassembled WGS sequence"/>
</dbReference>
<dbReference type="EMBL" id="NJGG01000001">
    <property type="protein sequence ID" value="OXL16190.1"/>
    <property type="molecule type" value="Genomic_DNA"/>
</dbReference>
<dbReference type="PANTHER" id="PTHR22916">
    <property type="entry name" value="GLYCOSYLTRANSFERASE"/>
    <property type="match status" value="1"/>
</dbReference>
<dbReference type="PANTHER" id="PTHR22916:SF3">
    <property type="entry name" value="UDP-GLCNAC:BETAGAL BETA-1,3-N-ACETYLGLUCOSAMINYLTRANSFERASE-LIKE PROTEIN 1"/>
    <property type="match status" value="1"/>
</dbReference>
<organism evidence="2 3">
    <name type="scientific">Polynucleobacter cosmopolitanus</name>
    <dbReference type="NCBI Taxonomy" id="351345"/>
    <lineage>
        <taxon>Bacteria</taxon>
        <taxon>Pseudomonadati</taxon>
        <taxon>Pseudomonadota</taxon>
        <taxon>Betaproteobacteria</taxon>
        <taxon>Burkholderiales</taxon>
        <taxon>Burkholderiaceae</taxon>
        <taxon>Polynucleobacter</taxon>
    </lineage>
</organism>
<proteinExistence type="predicted"/>
<name>A0A229FX27_9BURK</name>
<feature type="domain" description="Glycosyltransferase 2-like" evidence="1">
    <location>
        <begin position="9"/>
        <end position="146"/>
    </location>
</feature>
<dbReference type="SUPFAM" id="SSF53448">
    <property type="entry name" value="Nucleotide-diphospho-sugar transferases"/>
    <property type="match status" value="1"/>
</dbReference>
<dbReference type="RefSeq" id="WP_089515218.1">
    <property type="nucleotide sequence ID" value="NZ_NJGG01000001.1"/>
</dbReference>
<keyword evidence="3" id="KW-1185">Reference proteome</keyword>
<reference evidence="2 3" key="1">
    <citation type="submission" date="2017-06" db="EMBL/GenBank/DDBJ databases">
        <title>Reclassification of a Polynucleobacter cosmopolitanus strain isolated from tropical Lake Victoria as Polynucleobacter victoriensis comb. nov.</title>
        <authorList>
            <person name="Hahn M.W."/>
        </authorList>
    </citation>
    <scope>NUCLEOTIDE SEQUENCE [LARGE SCALE GENOMIC DNA]</scope>
    <source>
        <strain evidence="2 3">MWH-MoIso2</strain>
    </source>
</reference>
<evidence type="ECO:0000313" key="3">
    <source>
        <dbReference type="Proteomes" id="UP000215188"/>
    </source>
</evidence>
<gene>
    <name evidence="2" type="ORF">AOC33_03695</name>
</gene>
<dbReference type="Pfam" id="PF00535">
    <property type="entry name" value="Glycos_transf_2"/>
    <property type="match status" value="1"/>
</dbReference>
<dbReference type="OrthoDB" id="9815829at2"/>
<comment type="caution">
    <text evidence="2">The sequence shown here is derived from an EMBL/GenBank/DDBJ whole genome shotgun (WGS) entry which is preliminary data.</text>
</comment>
<evidence type="ECO:0000259" key="1">
    <source>
        <dbReference type="Pfam" id="PF00535"/>
    </source>
</evidence>
<protein>
    <recommendedName>
        <fullName evidence="1">Glycosyltransferase 2-like domain-containing protein</fullName>
    </recommendedName>
</protein>
<accession>A0A229FX27</accession>
<dbReference type="InterPro" id="IPR029044">
    <property type="entry name" value="Nucleotide-diphossugar_trans"/>
</dbReference>
<dbReference type="Gene3D" id="3.90.550.10">
    <property type="entry name" value="Spore Coat Polysaccharide Biosynthesis Protein SpsA, Chain A"/>
    <property type="match status" value="1"/>
</dbReference>